<dbReference type="CDD" id="cd14294">
    <property type="entry name" value="UBA1_UBP5_like"/>
    <property type="match status" value="1"/>
</dbReference>
<dbReference type="SMART" id="SM00165">
    <property type="entry name" value="UBA"/>
    <property type="match status" value="1"/>
</dbReference>
<evidence type="ECO:0000313" key="4">
    <source>
        <dbReference type="EMBL" id="CAI6351289.1"/>
    </source>
</evidence>
<dbReference type="Gene3D" id="3.90.228.10">
    <property type="match status" value="1"/>
</dbReference>
<organism evidence="4 5">
    <name type="scientific">Macrosiphum euphorbiae</name>
    <name type="common">potato aphid</name>
    <dbReference type="NCBI Taxonomy" id="13131"/>
    <lineage>
        <taxon>Eukaryota</taxon>
        <taxon>Metazoa</taxon>
        <taxon>Ecdysozoa</taxon>
        <taxon>Arthropoda</taxon>
        <taxon>Hexapoda</taxon>
        <taxon>Insecta</taxon>
        <taxon>Pterygota</taxon>
        <taxon>Neoptera</taxon>
        <taxon>Paraneoptera</taxon>
        <taxon>Hemiptera</taxon>
        <taxon>Sternorrhyncha</taxon>
        <taxon>Aphidomorpha</taxon>
        <taxon>Aphidoidea</taxon>
        <taxon>Aphididae</taxon>
        <taxon>Macrosiphini</taxon>
        <taxon>Macrosiphum</taxon>
    </lineage>
</organism>
<protein>
    <recommendedName>
        <fullName evidence="1">Poly [ADP-ribose] polymerase</fullName>
        <shortName evidence="1">PARP</shortName>
        <ecNumber evidence="1">2.4.2.-</ecNumber>
    </recommendedName>
</protein>
<dbReference type="Proteomes" id="UP001160148">
    <property type="component" value="Unassembled WGS sequence"/>
</dbReference>
<dbReference type="EMBL" id="CARXXK010000001">
    <property type="protein sequence ID" value="CAI6351289.1"/>
    <property type="molecule type" value="Genomic_DNA"/>
</dbReference>
<keyword evidence="1" id="KW-0520">NAD</keyword>
<dbReference type="InterPro" id="IPR015940">
    <property type="entry name" value="UBA"/>
</dbReference>
<reference evidence="4 5" key="1">
    <citation type="submission" date="2023-01" db="EMBL/GenBank/DDBJ databases">
        <authorList>
            <person name="Whitehead M."/>
        </authorList>
    </citation>
    <scope>NUCLEOTIDE SEQUENCE [LARGE SCALE GENOMIC DNA]</scope>
</reference>
<dbReference type="SUPFAM" id="SSF46934">
    <property type="entry name" value="UBA-like"/>
    <property type="match status" value="1"/>
</dbReference>
<keyword evidence="1" id="KW-0328">Glycosyltransferase</keyword>
<evidence type="ECO:0000259" key="2">
    <source>
        <dbReference type="PROSITE" id="PS50030"/>
    </source>
</evidence>
<dbReference type="SUPFAM" id="SSF56399">
    <property type="entry name" value="ADP-ribosylation"/>
    <property type="match status" value="1"/>
</dbReference>
<dbReference type="AlphaFoldDB" id="A0AAV0W653"/>
<dbReference type="EC" id="2.4.2.-" evidence="1"/>
<keyword evidence="5" id="KW-1185">Reference proteome</keyword>
<name>A0AAV0W653_9HEMI</name>
<dbReference type="PROSITE" id="PS50030">
    <property type="entry name" value="UBA"/>
    <property type="match status" value="1"/>
</dbReference>
<dbReference type="Gene3D" id="1.10.8.10">
    <property type="entry name" value="DNA helicase RuvA subunit, C-terminal domain"/>
    <property type="match status" value="1"/>
</dbReference>
<evidence type="ECO:0000259" key="3">
    <source>
        <dbReference type="PROSITE" id="PS51059"/>
    </source>
</evidence>
<keyword evidence="1" id="KW-0808">Transferase</keyword>
<feature type="domain" description="PARP catalytic" evidence="3">
    <location>
        <begin position="1"/>
        <end position="219"/>
    </location>
</feature>
<dbReference type="InterPro" id="IPR009060">
    <property type="entry name" value="UBA-like_sf"/>
</dbReference>
<proteinExistence type="predicted"/>
<gene>
    <name evidence="4" type="ORF">MEUPH1_LOCUS7650</name>
</gene>
<evidence type="ECO:0000256" key="1">
    <source>
        <dbReference type="RuleBase" id="RU362114"/>
    </source>
</evidence>
<dbReference type="PROSITE" id="PS51059">
    <property type="entry name" value="PARP_CATALYTIC"/>
    <property type="match status" value="1"/>
</dbReference>
<feature type="domain" description="UBA" evidence="2">
    <location>
        <begin position="120"/>
        <end position="161"/>
    </location>
</feature>
<dbReference type="InterPro" id="IPR012317">
    <property type="entry name" value="Poly(ADP-ribose)pol_cat_dom"/>
</dbReference>
<dbReference type="GO" id="GO:0005634">
    <property type="term" value="C:nucleus"/>
    <property type="evidence" value="ECO:0007669"/>
    <property type="project" value="TreeGrafter"/>
</dbReference>
<dbReference type="Pfam" id="PF00644">
    <property type="entry name" value="PARP"/>
    <property type="match status" value="1"/>
</dbReference>
<evidence type="ECO:0000313" key="5">
    <source>
        <dbReference type="Proteomes" id="UP001160148"/>
    </source>
</evidence>
<comment type="caution">
    <text evidence="4">The sequence shown here is derived from an EMBL/GenBank/DDBJ whole genome shotgun (WGS) entry which is preliminary data.</text>
</comment>
<dbReference type="PANTHER" id="PTHR45740">
    <property type="entry name" value="POLY [ADP-RIBOSE] POLYMERASE"/>
    <property type="match status" value="1"/>
</dbReference>
<sequence length="269" mass="31821">MNDYSIEPVVDSELYEVEEIRHLYDLFDVISVHKVQNPLLWGLYTLRKNEMEINTKNIKVNEWLLYHVTATKNVQSIAENNLDWRFTNRCRYGKGVCFSYCPLYANRYASCAQGSTSAVDYDENLMHILINMGFPREAIKRALFYTYNQGLESATKWLMDHITDNNFAELFVPSRHDFNSEISIERAFIICRVLVQRTKDVNVNYNLNVIPNVFDTAKSLNGMVYVKFNDYEFYPQYIVYYREHTTEHNLTKYADPYSCNFNYNYCADQ</sequence>
<accession>A0AAV0W653</accession>
<dbReference type="PANTHER" id="PTHR45740:SF2">
    <property type="entry name" value="POLY [ADP-RIBOSE] POLYMERASE"/>
    <property type="match status" value="1"/>
</dbReference>
<dbReference type="GO" id="GO:0003950">
    <property type="term" value="F:NAD+ poly-ADP-ribosyltransferase activity"/>
    <property type="evidence" value="ECO:0007669"/>
    <property type="project" value="UniProtKB-UniRule"/>
</dbReference>
<dbReference type="Pfam" id="PF22562">
    <property type="entry name" value="UBA_7"/>
    <property type="match status" value="1"/>
</dbReference>
<dbReference type="InterPro" id="IPR051712">
    <property type="entry name" value="ARTD-AVP"/>
</dbReference>
<dbReference type="GO" id="GO:1990404">
    <property type="term" value="F:NAD+-protein mono-ADP-ribosyltransferase activity"/>
    <property type="evidence" value="ECO:0007669"/>
    <property type="project" value="TreeGrafter"/>
</dbReference>